<proteinExistence type="predicted"/>
<accession>A0A941EQT3</accession>
<dbReference type="GO" id="GO:0008168">
    <property type="term" value="F:methyltransferase activity"/>
    <property type="evidence" value="ECO:0007669"/>
    <property type="project" value="UniProtKB-KW"/>
</dbReference>
<keyword evidence="2" id="KW-1185">Reference proteome</keyword>
<name>A0A941EQT3_9ACTN</name>
<gene>
    <name evidence="1" type="ORF">KDL01_20760</name>
</gene>
<dbReference type="GO" id="GO:0032259">
    <property type="term" value="P:methylation"/>
    <property type="evidence" value="ECO:0007669"/>
    <property type="project" value="UniProtKB-KW"/>
</dbReference>
<keyword evidence="1" id="KW-0489">Methyltransferase</keyword>
<evidence type="ECO:0000313" key="2">
    <source>
        <dbReference type="Proteomes" id="UP000675781"/>
    </source>
</evidence>
<evidence type="ECO:0000313" key="1">
    <source>
        <dbReference type="EMBL" id="MBR7835720.1"/>
    </source>
</evidence>
<keyword evidence="1" id="KW-0808">Transferase</keyword>
<protein>
    <submittedName>
        <fullName evidence="1">Methyltransferase domain-containing protein</fullName>
    </submittedName>
</protein>
<dbReference type="Pfam" id="PF13489">
    <property type="entry name" value="Methyltransf_23"/>
    <property type="match status" value="1"/>
</dbReference>
<comment type="caution">
    <text evidence="1">The sequence shown here is derived from an EMBL/GenBank/DDBJ whole genome shotgun (WGS) entry which is preliminary data.</text>
</comment>
<dbReference type="Proteomes" id="UP000675781">
    <property type="component" value="Unassembled WGS sequence"/>
</dbReference>
<dbReference type="EMBL" id="JAGSOG010000106">
    <property type="protein sequence ID" value="MBR7835720.1"/>
    <property type="molecule type" value="Genomic_DNA"/>
</dbReference>
<dbReference type="AlphaFoldDB" id="A0A941EQT3"/>
<sequence length="240" mass="26503">MTAHSDQPGTEELEPVSEEQLAQQLAYYSSRAEEYDDWWLRRGSFDRGDSANERWFREAGSVRSALDSTDLGGDVLELAPGTGTWSIHLAPRARRLVLVDGSAEMLARNPVAGLEHVRTEIADLFTWETAQRFDAIVFTFWISHVPRERLTSFFASVGTWLRTGGSVFFVDDLPVAATEPHVAAATGQTMVRRLDSGASATIVKNFYSADELGEAATAAGIELEVRESGTLFQYGIGRKR</sequence>
<dbReference type="RefSeq" id="WP_212530209.1">
    <property type="nucleotide sequence ID" value="NZ_JAGSOG010000106.1"/>
</dbReference>
<dbReference type="Gene3D" id="3.40.50.150">
    <property type="entry name" value="Vaccinia Virus protein VP39"/>
    <property type="match status" value="1"/>
</dbReference>
<reference evidence="1" key="1">
    <citation type="submission" date="2021-04" db="EMBL/GenBank/DDBJ databases">
        <title>Genome based classification of Actinospica acidithermotolerans sp. nov., an actinobacterium isolated from an Indonesian hot spring.</title>
        <authorList>
            <person name="Kusuma A.B."/>
            <person name="Putra K.E."/>
            <person name="Nafisah S."/>
            <person name="Loh J."/>
            <person name="Nouioui I."/>
            <person name="Goodfellow M."/>
        </authorList>
    </citation>
    <scope>NUCLEOTIDE SEQUENCE</scope>
    <source>
        <strain evidence="1">CSCA 57</strain>
    </source>
</reference>
<dbReference type="InterPro" id="IPR029063">
    <property type="entry name" value="SAM-dependent_MTases_sf"/>
</dbReference>
<dbReference type="SUPFAM" id="SSF53335">
    <property type="entry name" value="S-adenosyl-L-methionine-dependent methyltransferases"/>
    <property type="match status" value="1"/>
</dbReference>
<dbReference type="CDD" id="cd02440">
    <property type="entry name" value="AdoMet_MTases"/>
    <property type="match status" value="1"/>
</dbReference>
<organism evidence="1 2">
    <name type="scientific">Actinospica durhamensis</name>
    <dbReference type="NCBI Taxonomy" id="1508375"/>
    <lineage>
        <taxon>Bacteria</taxon>
        <taxon>Bacillati</taxon>
        <taxon>Actinomycetota</taxon>
        <taxon>Actinomycetes</taxon>
        <taxon>Catenulisporales</taxon>
        <taxon>Actinospicaceae</taxon>
        <taxon>Actinospica</taxon>
    </lineage>
</organism>